<comment type="caution">
    <text evidence="1">The sequence shown here is derived from an EMBL/GenBank/DDBJ whole genome shotgun (WGS) entry which is preliminary data.</text>
</comment>
<proteinExistence type="predicted"/>
<keyword evidence="2" id="KW-1185">Reference proteome</keyword>
<dbReference type="EMBL" id="JAHLQT010033024">
    <property type="protein sequence ID" value="KAG7159659.1"/>
    <property type="molecule type" value="Genomic_DNA"/>
</dbReference>
<evidence type="ECO:0000313" key="2">
    <source>
        <dbReference type="Proteomes" id="UP000747542"/>
    </source>
</evidence>
<gene>
    <name evidence="1" type="ORF">Hamer_G025122</name>
</gene>
<reference evidence="1" key="1">
    <citation type="journal article" date="2021" name="Sci. Adv.">
        <title>The American lobster genome reveals insights on longevity, neural, and immune adaptations.</title>
        <authorList>
            <person name="Polinski J.M."/>
            <person name="Zimin A.V."/>
            <person name="Clark K.F."/>
            <person name="Kohn A.B."/>
            <person name="Sadowski N."/>
            <person name="Timp W."/>
            <person name="Ptitsyn A."/>
            <person name="Khanna P."/>
            <person name="Romanova D.Y."/>
            <person name="Williams P."/>
            <person name="Greenwood S.J."/>
            <person name="Moroz L.L."/>
            <person name="Walt D.R."/>
            <person name="Bodnar A.G."/>
        </authorList>
    </citation>
    <scope>NUCLEOTIDE SEQUENCE</scope>
    <source>
        <strain evidence="1">GMGI-L3</strain>
    </source>
</reference>
<dbReference type="Proteomes" id="UP000747542">
    <property type="component" value="Unassembled WGS sequence"/>
</dbReference>
<feature type="non-terminal residue" evidence="1">
    <location>
        <position position="82"/>
    </location>
</feature>
<protein>
    <submittedName>
        <fullName evidence="1">Putative chitinase-like</fullName>
    </submittedName>
</protein>
<accession>A0A8J5JR61</accession>
<name>A0A8J5JR61_HOMAM</name>
<dbReference type="AlphaFoldDB" id="A0A8J5JR61"/>
<organism evidence="1 2">
    <name type="scientific">Homarus americanus</name>
    <name type="common">American lobster</name>
    <dbReference type="NCBI Taxonomy" id="6706"/>
    <lineage>
        <taxon>Eukaryota</taxon>
        <taxon>Metazoa</taxon>
        <taxon>Ecdysozoa</taxon>
        <taxon>Arthropoda</taxon>
        <taxon>Crustacea</taxon>
        <taxon>Multicrustacea</taxon>
        <taxon>Malacostraca</taxon>
        <taxon>Eumalacostraca</taxon>
        <taxon>Eucarida</taxon>
        <taxon>Decapoda</taxon>
        <taxon>Pleocyemata</taxon>
        <taxon>Astacidea</taxon>
        <taxon>Nephropoidea</taxon>
        <taxon>Nephropidae</taxon>
        <taxon>Homarus</taxon>
    </lineage>
</organism>
<sequence length="82" mass="9047">VNFISLLSDLSALHANNMILAVCQADFAVNYWIDGGMPSTKIALVYLCSRCWKLNSNTDEHGYYAPASHQDLQDPTPGVQEC</sequence>
<evidence type="ECO:0000313" key="1">
    <source>
        <dbReference type="EMBL" id="KAG7159659.1"/>
    </source>
</evidence>